<dbReference type="InterPro" id="IPR050066">
    <property type="entry name" value="UvrABC_protein_C"/>
</dbReference>
<dbReference type="SUPFAM" id="SSF47781">
    <property type="entry name" value="RuvA domain 2-like"/>
    <property type="match status" value="1"/>
</dbReference>
<evidence type="ECO:0000256" key="6">
    <source>
        <dbReference type="ARBA" id="ARBA00023236"/>
    </source>
</evidence>
<evidence type="ECO:0000256" key="8">
    <source>
        <dbReference type="SAM" id="Phobius"/>
    </source>
</evidence>
<dbReference type="PANTHER" id="PTHR30562">
    <property type="entry name" value="UVRC/OXIDOREDUCTASE"/>
    <property type="match status" value="1"/>
</dbReference>
<dbReference type="Gene3D" id="4.10.860.10">
    <property type="entry name" value="UVR domain"/>
    <property type="match status" value="1"/>
</dbReference>
<dbReference type="PROSITE" id="PS50165">
    <property type="entry name" value="UVRC"/>
    <property type="match status" value="1"/>
</dbReference>
<feature type="transmembrane region" description="Helical" evidence="8">
    <location>
        <begin position="12"/>
        <end position="31"/>
    </location>
</feature>
<gene>
    <name evidence="7" type="primary">uvrC</name>
    <name evidence="12" type="ORF">BECKFW1821C_GA0114237_10964</name>
</gene>
<dbReference type="FunFam" id="3.30.420.340:FF:000001">
    <property type="entry name" value="UvrABC system protein C"/>
    <property type="match status" value="1"/>
</dbReference>
<keyword evidence="6 7" id="KW-0742">SOS response</keyword>
<keyword evidence="3 7" id="KW-0228">DNA excision</keyword>
<dbReference type="InterPro" id="IPR001943">
    <property type="entry name" value="UVR_dom"/>
</dbReference>
<comment type="subcellular location">
    <subcellularLocation>
        <location evidence="7">Cytoplasm</location>
    </subcellularLocation>
</comment>
<dbReference type="FunFam" id="3.40.1440.10:FF:000001">
    <property type="entry name" value="UvrABC system protein C"/>
    <property type="match status" value="1"/>
</dbReference>
<evidence type="ECO:0000256" key="5">
    <source>
        <dbReference type="ARBA" id="ARBA00023204"/>
    </source>
</evidence>
<dbReference type="CDD" id="cd10434">
    <property type="entry name" value="GIY-YIG_UvrC_Cho"/>
    <property type="match status" value="1"/>
</dbReference>
<comment type="function">
    <text evidence="7">The UvrABC repair system catalyzes the recognition and processing of DNA lesions. UvrC both incises the 5' and 3' sides of the lesion. The N-terminal half is responsible for the 3' incision and the C-terminal half is responsible for the 5' incision.</text>
</comment>
<dbReference type="HAMAP" id="MF_00203">
    <property type="entry name" value="UvrC"/>
    <property type="match status" value="1"/>
</dbReference>
<dbReference type="Pfam" id="PF02151">
    <property type="entry name" value="UVR"/>
    <property type="match status" value="1"/>
</dbReference>
<dbReference type="NCBIfam" id="TIGR00194">
    <property type="entry name" value="uvrC"/>
    <property type="match status" value="1"/>
</dbReference>
<dbReference type="GO" id="GO:0009381">
    <property type="term" value="F:excinuclease ABC activity"/>
    <property type="evidence" value="ECO:0007669"/>
    <property type="project" value="UniProtKB-UniRule"/>
</dbReference>
<dbReference type="GO" id="GO:0006289">
    <property type="term" value="P:nucleotide-excision repair"/>
    <property type="evidence" value="ECO:0007669"/>
    <property type="project" value="UniProtKB-UniRule"/>
</dbReference>
<dbReference type="NCBIfam" id="NF001824">
    <property type="entry name" value="PRK00558.1-5"/>
    <property type="match status" value="1"/>
</dbReference>
<dbReference type="PANTHER" id="PTHR30562:SF1">
    <property type="entry name" value="UVRABC SYSTEM PROTEIN C"/>
    <property type="match status" value="1"/>
</dbReference>
<keyword evidence="5 7" id="KW-0234">DNA repair</keyword>
<dbReference type="PROSITE" id="PS50164">
    <property type="entry name" value="GIY_YIG"/>
    <property type="match status" value="1"/>
</dbReference>
<keyword evidence="4 7" id="KW-0267">Excision nuclease</keyword>
<dbReference type="SMART" id="SM00465">
    <property type="entry name" value="GIYc"/>
    <property type="match status" value="1"/>
</dbReference>
<evidence type="ECO:0000256" key="7">
    <source>
        <dbReference type="HAMAP-Rule" id="MF_00203"/>
    </source>
</evidence>
<dbReference type="GO" id="GO:0005737">
    <property type="term" value="C:cytoplasm"/>
    <property type="evidence" value="ECO:0007669"/>
    <property type="project" value="UniProtKB-SubCell"/>
</dbReference>
<comment type="similarity">
    <text evidence="7">Belongs to the UvrC family.</text>
</comment>
<feature type="domain" description="GIY-YIG" evidence="10">
    <location>
        <begin position="54"/>
        <end position="137"/>
    </location>
</feature>
<evidence type="ECO:0000313" key="12">
    <source>
        <dbReference type="EMBL" id="VFJ76045.1"/>
    </source>
</evidence>
<dbReference type="InterPro" id="IPR035901">
    <property type="entry name" value="GIY-YIG_endonuc_sf"/>
</dbReference>
<dbReference type="AlphaFoldDB" id="A0A450U154"/>
<dbReference type="InterPro" id="IPR004791">
    <property type="entry name" value="UvrC"/>
</dbReference>
<dbReference type="EMBL" id="CAADFE010000096">
    <property type="protein sequence ID" value="VFJ76045.1"/>
    <property type="molecule type" value="Genomic_DNA"/>
</dbReference>
<dbReference type="Pfam" id="PF08459">
    <property type="entry name" value="UvrC_RNaseH_dom"/>
    <property type="match status" value="1"/>
</dbReference>
<feature type="domain" description="UVR" evidence="9">
    <location>
        <begin position="247"/>
        <end position="282"/>
    </location>
</feature>
<dbReference type="InterPro" id="IPR047296">
    <property type="entry name" value="GIY-YIG_UvrC_Cho"/>
</dbReference>
<dbReference type="GO" id="GO:0009432">
    <property type="term" value="P:SOS response"/>
    <property type="evidence" value="ECO:0007669"/>
    <property type="project" value="UniProtKB-UniRule"/>
</dbReference>
<evidence type="ECO:0000256" key="1">
    <source>
        <dbReference type="ARBA" id="ARBA00022490"/>
    </source>
</evidence>
<dbReference type="Pfam" id="PF22920">
    <property type="entry name" value="UvrC_RNaseH"/>
    <property type="match status" value="1"/>
</dbReference>
<keyword evidence="8" id="KW-1133">Transmembrane helix</keyword>
<evidence type="ECO:0000256" key="4">
    <source>
        <dbReference type="ARBA" id="ARBA00022881"/>
    </source>
</evidence>
<dbReference type="Pfam" id="PF14520">
    <property type="entry name" value="HHH_5"/>
    <property type="match status" value="1"/>
</dbReference>
<dbReference type="InterPro" id="IPR038476">
    <property type="entry name" value="UvrC_RNase_H_dom_sf"/>
</dbReference>
<dbReference type="SUPFAM" id="SSF46600">
    <property type="entry name" value="C-terminal UvrC-binding domain of UvrB"/>
    <property type="match status" value="1"/>
</dbReference>
<dbReference type="InterPro" id="IPR000305">
    <property type="entry name" value="GIY-YIG_endonuc"/>
</dbReference>
<dbReference type="InterPro" id="IPR001162">
    <property type="entry name" value="UvrC_RNase_H_dom"/>
</dbReference>
<organism evidence="12">
    <name type="scientific">Candidatus Kentrum sp. FW</name>
    <dbReference type="NCBI Taxonomy" id="2126338"/>
    <lineage>
        <taxon>Bacteria</taxon>
        <taxon>Pseudomonadati</taxon>
        <taxon>Pseudomonadota</taxon>
        <taxon>Gammaproteobacteria</taxon>
        <taxon>Candidatus Kentrum</taxon>
    </lineage>
</organism>
<dbReference type="PROSITE" id="PS50151">
    <property type="entry name" value="UVR"/>
    <property type="match status" value="1"/>
</dbReference>
<sequence>MTYLQNRARNKRIYAIGVCSTPYAGLIQIPFSDISVSMTDTDFDHTAFLDTVPNRPGVYRMLDDGGNVLYVGKAGNLKKRIASYFRGSDRGTNQSPGKLQVLVSRIRSMEITITHTETEALLLENNLIKSLHPRYNILLRDDKSYPYVYVSTREEFPRLVFHRGARARAGRYFGPFPSAGAVRETLHLLQKLFRVRQCENSFFRNRSRPCLQYQIHRCTAPCVGLVDEATYGNDVQHTLMFLDGKDQEIIDNFIARMNEAAKSLDYERAAHYRDRIRKLRQIQERQYISHQGNSDGKDENIRRDIDLVAVVCRDGAAAVQVFFIRAGRNLGNRTFFPEHTGHADAMEVLRAFLPQFYLSTHRDSGLPDRILVNEPIPDVSPLETALGERAAKKVSINFPQRGERTRWLSMAIQNAELALSRRLTDRSTLDERFDALRKVLDLDEVPNRIECFDVSHTQGEGPVASCVVFGPKGALKDDYRRFNLRDIEPGDDYAGLRQALRRRYTRLRKEEADLPDLLLIDGGKGQLTQAISALTELQIDGLAIIAVAKGPSRKPGLETLFSPDRETPLNLPADSAALHLIQQVRDEAHRFAIAGHRSRRSRARSTSTLEQIPGIGAKRRRQLLNELGGLQGIKRAGIEDLARVRGISRKIAECIYRTFHE</sequence>
<dbReference type="SMART" id="SM00278">
    <property type="entry name" value="HhH1"/>
    <property type="match status" value="2"/>
</dbReference>
<protein>
    <recommendedName>
        <fullName evidence="7">UvrABC system protein C</fullName>
        <shortName evidence="7">Protein UvrC</shortName>
    </recommendedName>
    <alternativeName>
        <fullName evidence="7">Excinuclease ABC subunit C</fullName>
    </alternativeName>
</protein>
<name>A0A450U154_9GAMM</name>
<reference evidence="12" key="1">
    <citation type="submission" date="2019-02" db="EMBL/GenBank/DDBJ databases">
        <authorList>
            <person name="Gruber-Vodicka R. H."/>
            <person name="Seah K. B. B."/>
        </authorList>
    </citation>
    <scope>NUCLEOTIDE SEQUENCE</scope>
    <source>
        <strain evidence="12">BECK_BZ131</strain>
    </source>
</reference>
<evidence type="ECO:0000256" key="2">
    <source>
        <dbReference type="ARBA" id="ARBA00022763"/>
    </source>
</evidence>
<dbReference type="Gene3D" id="1.10.150.20">
    <property type="entry name" value="5' to 3' exonuclease, C-terminal subdomain"/>
    <property type="match status" value="1"/>
</dbReference>
<evidence type="ECO:0000259" key="10">
    <source>
        <dbReference type="PROSITE" id="PS50164"/>
    </source>
</evidence>
<evidence type="ECO:0000259" key="9">
    <source>
        <dbReference type="PROSITE" id="PS50151"/>
    </source>
</evidence>
<dbReference type="Gene3D" id="3.30.420.340">
    <property type="entry name" value="UvrC, RNAse H endonuclease domain"/>
    <property type="match status" value="1"/>
</dbReference>
<evidence type="ECO:0000256" key="3">
    <source>
        <dbReference type="ARBA" id="ARBA00022769"/>
    </source>
</evidence>
<dbReference type="InterPro" id="IPR036876">
    <property type="entry name" value="UVR_dom_sf"/>
</dbReference>
<keyword evidence="8" id="KW-0472">Membrane</keyword>
<feature type="domain" description="UvrC family homology region profile" evidence="11">
    <location>
        <begin position="307"/>
        <end position="534"/>
    </location>
</feature>
<dbReference type="Gene3D" id="3.40.1440.10">
    <property type="entry name" value="GIY-YIG endonuclease"/>
    <property type="match status" value="1"/>
</dbReference>
<dbReference type="GO" id="GO:0009380">
    <property type="term" value="C:excinuclease repair complex"/>
    <property type="evidence" value="ECO:0007669"/>
    <property type="project" value="InterPro"/>
</dbReference>
<keyword evidence="1 7" id="KW-0963">Cytoplasm</keyword>
<keyword evidence="8" id="KW-0812">Transmembrane</keyword>
<comment type="subunit">
    <text evidence="7">Interacts with UvrB in an incision complex.</text>
</comment>
<dbReference type="GO" id="GO:0003677">
    <property type="term" value="F:DNA binding"/>
    <property type="evidence" value="ECO:0007669"/>
    <property type="project" value="UniProtKB-UniRule"/>
</dbReference>
<proteinExistence type="inferred from homology"/>
<keyword evidence="2 7" id="KW-0227">DNA damage</keyword>
<dbReference type="InterPro" id="IPR010994">
    <property type="entry name" value="RuvA_2-like"/>
</dbReference>
<accession>A0A450U154</accession>
<dbReference type="InterPro" id="IPR003583">
    <property type="entry name" value="Hlx-hairpin-Hlx_DNA-bd_motif"/>
</dbReference>
<dbReference type="SUPFAM" id="SSF82771">
    <property type="entry name" value="GIY-YIG endonuclease"/>
    <property type="match status" value="1"/>
</dbReference>
<dbReference type="Pfam" id="PF01541">
    <property type="entry name" value="GIY-YIG"/>
    <property type="match status" value="1"/>
</dbReference>
<evidence type="ECO:0000259" key="11">
    <source>
        <dbReference type="PROSITE" id="PS50165"/>
    </source>
</evidence>